<dbReference type="AlphaFoldDB" id="G3NXD7"/>
<dbReference type="PANTHER" id="PTHR46484">
    <property type="entry name" value="SI:CH211-171H4.5-RELATED"/>
    <property type="match status" value="1"/>
</dbReference>
<keyword evidence="2" id="KW-0812">Transmembrane</keyword>
<feature type="chain" id="PRO_5043365876" description="Ig-like domain-containing protein" evidence="3">
    <location>
        <begin position="17"/>
        <end position="325"/>
    </location>
</feature>
<reference evidence="5" key="3">
    <citation type="submission" date="2025-09" db="UniProtKB">
        <authorList>
            <consortium name="Ensembl"/>
        </authorList>
    </citation>
    <scope>IDENTIFICATION</scope>
</reference>
<keyword evidence="2" id="KW-0472">Membrane</keyword>
<protein>
    <recommendedName>
        <fullName evidence="4">Ig-like domain-containing protein</fullName>
    </recommendedName>
</protein>
<keyword evidence="3" id="KW-0732">Signal</keyword>
<feature type="compositionally biased region" description="Polar residues" evidence="1">
    <location>
        <begin position="294"/>
        <end position="303"/>
    </location>
</feature>
<dbReference type="OMA" id="QDGSMWN"/>
<evidence type="ECO:0000256" key="1">
    <source>
        <dbReference type="SAM" id="MobiDB-lite"/>
    </source>
</evidence>
<organism evidence="5 6">
    <name type="scientific">Gasterosteus aculeatus aculeatus</name>
    <name type="common">three-spined stickleback</name>
    <dbReference type="NCBI Taxonomy" id="481459"/>
    <lineage>
        <taxon>Eukaryota</taxon>
        <taxon>Metazoa</taxon>
        <taxon>Chordata</taxon>
        <taxon>Craniata</taxon>
        <taxon>Vertebrata</taxon>
        <taxon>Euteleostomi</taxon>
        <taxon>Actinopterygii</taxon>
        <taxon>Neopterygii</taxon>
        <taxon>Teleostei</taxon>
        <taxon>Neoteleostei</taxon>
        <taxon>Acanthomorphata</taxon>
        <taxon>Eupercaria</taxon>
        <taxon>Perciformes</taxon>
        <taxon>Cottioidei</taxon>
        <taxon>Gasterosteales</taxon>
        <taxon>Gasterosteidae</taxon>
        <taxon>Gasterosteus</taxon>
    </lineage>
</organism>
<dbReference type="InterPro" id="IPR036179">
    <property type="entry name" value="Ig-like_dom_sf"/>
</dbReference>
<dbReference type="InterPro" id="IPR007110">
    <property type="entry name" value="Ig-like_dom"/>
</dbReference>
<keyword evidence="6" id="KW-1185">Reference proteome</keyword>
<evidence type="ECO:0000313" key="5">
    <source>
        <dbReference type="Ensembl" id="ENSGACP00000010006.2"/>
    </source>
</evidence>
<accession>G3NXD7</accession>
<feature type="domain" description="Ig-like" evidence="4">
    <location>
        <begin position="139"/>
        <end position="229"/>
    </location>
</feature>
<keyword evidence="2" id="KW-1133">Transmembrane helix</keyword>
<dbReference type="Bgee" id="ENSGACG00000007546">
    <property type="expression patterns" value="Expressed in spleen and 12 other cell types or tissues"/>
</dbReference>
<dbReference type="InParanoid" id="G3NXD7"/>
<feature type="region of interest" description="Disordered" evidence="1">
    <location>
        <begin position="278"/>
        <end position="312"/>
    </location>
</feature>
<dbReference type="SUPFAM" id="SSF48726">
    <property type="entry name" value="Immunoglobulin"/>
    <property type="match status" value="2"/>
</dbReference>
<name>G3NXD7_GASAC</name>
<dbReference type="GeneTree" id="ENSGT01150000286924"/>
<evidence type="ECO:0000313" key="6">
    <source>
        <dbReference type="Proteomes" id="UP000007635"/>
    </source>
</evidence>
<reference evidence="5" key="2">
    <citation type="submission" date="2025-08" db="UniProtKB">
        <authorList>
            <consortium name="Ensembl"/>
        </authorList>
    </citation>
    <scope>IDENTIFICATION</scope>
</reference>
<dbReference type="PANTHER" id="PTHR46484:SF7">
    <property type="entry name" value="MYELIN-ASSOCIATED GLYCOPROTEIN-LIKE-RELATED"/>
    <property type="match status" value="1"/>
</dbReference>
<feature type="transmembrane region" description="Helical" evidence="2">
    <location>
        <begin position="242"/>
        <end position="264"/>
    </location>
</feature>
<dbReference type="Gene3D" id="2.60.40.10">
    <property type="entry name" value="Immunoglobulins"/>
    <property type="match status" value="2"/>
</dbReference>
<dbReference type="Proteomes" id="UP000007635">
    <property type="component" value="Chromosome XX"/>
</dbReference>
<dbReference type="Ensembl" id="ENSGACT00000010028.2">
    <property type="protein sequence ID" value="ENSGACP00000010006.2"/>
    <property type="gene ID" value="ENSGACG00000027839.1"/>
</dbReference>
<feature type="signal peptide" evidence="3">
    <location>
        <begin position="1"/>
        <end position="16"/>
    </location>
</feature>
<reference evidence="5 6" key="1">
    <citation type="journal article" date="2021" name="G3 (Bethesda)">
        <title>Improved contiguity of the threespine stickleback genome using long-read sequencing.</title>
        <authorList>
            <person name="Nath S."/>
            <person name="Shaw D.E."/>
            <person name="White M.A."/>
        </authorList>
    </citation>
    <scope>NUCLEOTIDE SEQUENCE [LARGE SCALE GENOMIC DNA]</scope>
    <source>
        <strain evidence="5 6">Lake Benthic</strain>
    </source>
</reference>
<dbReference type="PROSITE" id="PS50835">
    <property type="entry name" value="IG_LIKE"/>
    <property type="match status" value="1"/>
</dbReference>
<evidence type="ECO:0000259" key="4">
    <source>
        <dbReference type="PROSITE" id="PS50835"/>
    </source>
</evidence>
<proteinExistence type="predicted"/>
<evidence type="ECO:0000256" key="2">
    <source>
        <dbReference type="SAM" id="Phobius"/>
    </source>
</evidence>
<evidence type="ECO:0000256" key="3">
    <source>
        <dbReference type="SAM" id="SignalP"/>
    </source>
</evidence>
<dbReference type="eggNOG" id="KOG4475">
    <property type="taxonomic scope" value="Eukaryota"/>
</dbReference>
<dbReference type="STRING" id="69293.ENSGACP00000010006"/>
<dbReference type="InterPro" id="IPR013783">
    <property type="entry name" value="Ig-like_fold"/>
</dbReference>
<sequence length="325" mass="36740">MILCLLLAAFSSPVFAGEWTANVVKELDVLVQSCAVVPCTFTHPKEYHPDSAINAIWHLKSDWKKRIYSDAQRDVLENFKGRTKLLGHLSDGNCTLEMIEIKDHDNGPFCFRMELPTGSIDKFSFVNHCVMFKMLPNPPDPILTHSTAIQGRPFTITCSVTHTCPSHVPELTWNRATTDDVVTVVHKKNRFGYWEMESILAFTPEEKDDHSEIICTAAFFGGRKSQTVSNLYVKRTDNYNHIIVPTVAVIGTAGIFAVFCTLMVKRYRKRIEELQSADGRHANQKVSKGRFPSPKSQPKSCNYRQDPDDGDDYMNAVDNNVYGNM</sequence>